<evidence type="ECO:0000313" key="3">
    <source>
        <dbReference type="EMBL" id="SOC49236.1"/>
    </source>
</evidence>
<gene>
    <name evidence="3" type="ORF">SAMN05660748_1955</name>
</gene>
<dbReference type="Proteomes" id="UP000219435">
    <property type="component" value="Unassembled WGS sequence"/>
</dbReference>
<dbReference type="InterPro" id="IPR001509">
    <property type="entry name" value="Epimerase_deHydtase"/>
</dbReference>
<dbReference type="SUPFAM" id="SSF51735">
    <property type="entry name" value="NAD(P)-binding Rossmann-fold domains"/>
    <property type="match status" value="1"/>
</dbReference>
<keyword evidence="4" id="KW-1185">Reference proteome</keyword>
<dbReference type="PANTHER" id="PTHR43245:SF13">
    <property type="entry name" value="UDP-D-APIOSE_UDP-D-XYLOSE SYNTHASE 2"/>
    <property type="match status" value="1"/>
</dbReference>
<organism evidence="3 4">
    <name type="scientific">Blastococcus aggregatus</name>
    <dbReference type="NCBI Taxonomy" id="38502"/>
    <lineage>
        <taxon>Bacteria</taxon>
        <taxon>Bacillati</taxon>
        <taxon>Actinomycetota</taxon>
        <taxon>Actinomycetes</taxon>
        <taxon>Geodermatophilales</taxon>
        <taxon>Geodermatophilaceae</taxon>
        <taxon>Blastococcus</taxon>
    </lineage>
</organism>
<proteinExistence type="predicted"/>
<dbReference type="Pfam" id="PF01370">
    <property type="entry name" value="Epimerase"/>
    <property type="match status" value="1"/>
</dbReference>
<feature type="compositionally biased region" description="Basic and acidic residues" evidence="1">
    <location>
        <begin position="100"/>
        <end position="114"/>
    </location>
</feature>
<evidence type="ECO:0000256" key="1">
    <source>
        <dbReference type="SAM" id="MobiDB-lite"/>
    </source>
</evidence>
<protein>
    <submittedName>
        <fullName evidence="3">2'-hydroxyisoflavone reductase</fullName>
    </submittedName>
</protein>
<dbReference type="InterPro" id="IPR050177">
    <property type="entry name" value="Lipid_A_modif_metabolic_enz"/>
</dbReference>
<reference evidence="4" key="1">
    <citation type="submission" date="2017-08" db="EMBL/GenBank/DDBJ databases">
        <authorList>
            <person name="Varghese N."/>
            <person name="Submissions S."/>
        </authorList>
    </citation>
    <scope>NUCLEOTIDE SEQUENCE [LARGE SCALE GENOMIC DNA]</scope>
    <source>
        <strain evidence="4">DSM 4725</strain>
    </source>
</reference>
<feature type="domain" description="NAD-dependent epimerase/dehydratase" evidence="2">
    <location>
        <begin position="72"/>
        <end position="211"/>
    </location>
</feature>
<dbReference type="PANTHER" id="PTHR43245">
    <property type="entry name" value="BIFUNCTIONAL POLYMYXIN RESISTANCE PROTEIN ARNA"/>
    <property type="match status" value="1"/>
</dbReference>
<name>A0A285V863_9ACTN</name>
<evidence type="ECO:0000259" key="2">
    <source>
        <dbReference type="Pfam" id="PF01370"/>
    </source>
</evidence>
<sequence length="319" mass="33370">MLGGTSFVGRAIVEEALRRGDELTLFSRGRTGTDLFPDVARLVGDRASGDYGSLQGTDWDAVVDVSGYVPRHVAQAADALAGSTGRYLFISTGAVYDGKADGPLDESAPRREPELGTEEVDGRTYGPLKVACEDEALGRFGDRATLVRPGIVAGPHDQTDRFTWWARRAARGGTIPLPGRPDQPVQVVDSRDLANLVVTLLHDDRAGTYNAAGPAEPVTLRGLVEACARGTGATVDVVPVDPALGGGAVPLVLADPRFDVGMRRNADLARTVGLTSTPLEQTAADVVAWDRERGEPPLAVDLPADREAALLAAAGAAGS</sequence>
<dbReference type="InterPro" id="IPR036291">
    <property type="entry name" value="NAD(P)-bd_dom_sf"/>
</dbReference>
<dbReference type="AlphaFoldDB" id="A0A285V863"/>
<evidence type="ECO:0000313" key="4">
    <source>
        <dbReference type="Proteomes" id="UP000219435"/>
    </source>
</evidence>
<dbReference type="Gene3D" id="3.40.50.720">
    <property type="entry name" value="NAD(P)-binding Rossmann-like Domain"/>
    <property type="match status" value="1"/>
</dbReference>
<dbReference type="EMBL" id="OBQI01000002">
    <property type="protein sequence ID" value="SOC49236.1"/>
    <property type="molecule type" value="Genomic_DNA"/>
</dbReference>
<accession>A0A285V863</accession>
<feature type="region of interest" description="Disordered" evidence="1">
    <location>
        <begin position="100"/>
        <end position="121"/>
    </location>
</feature>